<protein>
    <submittedName>
        <fullName evidence="5">GntR family transcriptional regulator</fullName>
    </submittedName>
</protein>
<dbReference type="PANTHER" id="PTHR44846">
    <property type="entry name" value="MANNOSYL-D-GLYCERATE TRANSPORT/METABOLISM SYSTEM REPRESSOR MNGR-RELATED"/>
    <property type="match status" value="1"/>
</dbReference>
<dbReference type="SUPFAM" id="SSF64288">
    <property type="entry name" value="Chorismate lyase-like"/>
    <property type="match status" value="1"/>
</dbReference>
<dbReference type="Proteomes" id="UP000253094">
    <property type="component" value="Unassembled WGS sequence"/>
</dbReference>
<dbReference type="Gene3D" id="3.40.1410.10">
    <property type="entry name" value="Chorismate lyase-like"/>
    <property type="match status" value="1"/>
</dbReference>
<dbReference type="InterPro" id="IPR050679">
    <property type="entry name" value="Bact_HTH_transcr_reg"/>
</dbReference>
<keyword evidence="2" id="KW-0238">DNA-binding</keyword>
<gene>
    <name evidence="5" type="ORF">DQ384_34495</name>
</gene>
<comment type="caution">
    <text evidence="5">The sequence shown here is derived from an EMBL/GenBank/DDBJ whole genome shotgun (WGS) entry which is preliminary data.</text>
</comment>
<dbReference type="OrthoDB" id="3214900at2"/>
<dbReference type="SMART" id="SM00345">
    <property type="entry name" value="HTH_GNTR"/>
    <property type="match status" value="1"/>
</dbReference>
<dbReference type="GO" id="GO:0003677">
    <property type="term" value="F:DNA binding"/>
    <property type="evidence" value="ECO:0007669"/>
    <property type="project" value="UniProtKB-KW"/>
</dbReference>
<evidence type="ECO:0000256" key="1">
    <source>
        <dbReference type="ARBA" id="ARBA00023015"/>
    </source>
</evidence>
<dbReference type="GO" id="GO:0003700">
    <property type="term" value="F:DNA-binding transcription factor activity"/>
    <property type="evidence" value="ECO:0007669"/>
    <property type="project" value="InterPro"/>
</dbReference>
<keyword evidence="6" id="KW-1185">Reference proteome</keyword>
<dbReference type="GO" id="GO:0045892">
    <property type="term" value="P:negative regulation of DNA-templated transcription"/>
    <property type="evidence" value="ECO:0007669"/>
    <property type="project" value="TreeGrafter"/>
</dbReference>
<dbReference type="PANTHER" id="PTHR44846:SF17">
    <property type="entry name" value="GNTR-FAMILY TRANSCRIPTIONAL REGULATOR"/>
    <property type="match status" value="1"/>
</dbReference>
<reference evidence="5 6" key="1">
    <citation type="submission" date="2018-06" db="EMBL/GenBank/DDBJ databases">
        <title>Sphaerisporangium craniellae sp. nov., isolated from a marine sponge in the South China Sea.</title>
        <authorList>
            <person name="Li L."/>
        </authorList>
    </citation>
    <scope>NUCLEOTIDE SEQUENCE [LARGE SCALE GENOMIC DNA]</scope>
    <source>
        <strain evidence="5 6">CCTCC AA 208026</strain>
    </source>
</reference>
<dbReference type="EMBL" id="QOIL01000026">
    <property type="protein sequence ID" value="RCG23463.1"/>
    <property type="molecule type" value="Genomic_DNA"/>
</dbReference>
<dbReference type="SUPFAM" id="SSF46785">
    <property type="entry name" value="Winged helix' DNA-binding domain"/>
    <property type="match status" value="1"/>
</dbReference>
<keyword evidence="1" id="KW-0805">Transcription regulation</keyword>
<sequence length="269" mass="30095">MGRETRVGRNVDSAEQSKRPAYIRIASDLREQIKSGTLRPNDPVPSAATLCQQYDVSMITAKSALNLLRTEGLVYAKTGKGTYVAENRRMTRTAPHRYFEGRERTYVQEAERAGLKPEARHQSTVTPATDAVAQRLEITAGQQVMTTEYRIFAGERPMSKSVSWEPLSITGDTIIEHPHQGEHANSGLNARFAAIGWTIEQVEENLIVRPPTPEEAEELAIPEGVHVLEVHQTVRATQEGTDNLVPVEAAVIVFPTDRYQFTYLMDRPR</sequence>
<dbReference type="AlphaFoldDB" id="A0A367EZF3"/>
<dbReference type="InterPro" id="IPR036388">
    <property type="entry name" value="WH-like_DNA-bd_sf"/>
</dbReference>
<evidence type="ECO:0000313" key="6">
    <source>
        <dbReference type="Proteomes" id="UP000253094"/>
    </source>
</evidence>
<accession>A0A367EZF3</accession>
<keyword evidence="3" id="KW-0804">Transcription</keyword>
<evidence type="ECO:0000259" key="4">
    <source>
        <dbReference type="PROSITE" id="PS50949"/>
    </source>
</evidence>
<dbReference type="SMART" id="SM00866">
    <property type="entry name" value="UTRA"/>
    <property type="match status" value="1"/>
</dbReference>
<evidence type="ECO:0000256" key="2">
    <source>
        <dbReference type="ARBA" id="ARBA00023125"/>
    </source>
</evidence>
<dbReference type="Pfam" id="PF00392">
    <property type="entry name" value="GntR"/>
    <property type="match status" value="1"/>
</dbReference>
<dbReference type="Pfam" id="PF07702">
    <property type="entry name" value="UTRA"/>
    <property type="match status" value="1"/>
</dbReference>
<dbReference type="InterPro" id="IPR036390">
    <property type="entry name" value="WH_DNA-bd_sf"/>
</dbReference>
<dbReference type="Gene3D" id="1.10.10.10">
    <property type="entry name" value="Winged helix-like DNA-binding domain superfamily/Winged helix DNA-binding domain"/>
    <property type="match status" value="1"/>
</dbReference>
<dbReference type="InterPro" id="IPR028978">
    <property type="entry name" value="Chorismate_lyase_/UTRA_dom_sf"/>
</dbReference>
<proteinExistence type="predicted"/>
<dbReference type="CDD" id="cd07377">
    <property type="entry name" value="WHTH_GntR"/>
    <property type="match status" value="1"/>
</dbReference>
<name>A0A367EZF3_9ACTN</name>
<feature type="domain" description="HTH gntR-type" evidence="4">
    <location>
        <begin position="19"/>
        <end position="87"/>
    </location>
</feature>
<dbReference type="InterPro" id="IPR011663">
    <property type="entry name" value="UTRA"/>
</dbReference>
<evidence type="ECO:0000256" key="3">
    <source>
        <dbReference type="ARBA" id="ARBA00023163"/>
    </source>
</evidence>
<dbReference type="PROSITE" id="PS50949">
    <property type="entry name" value="HTH_GNTR"/>
    <property type="match status" value="1"/>
</dbReference>
<evidence type="ECO:0000313" key="5">
    <source>
        <dbReference type="EMBL" id="RCG23463.1"/>
    </source>
</evidence>
<dbReference type="InterPro" id="IPR000524">
    <property type="entry name" value="Tscrpt_reg_HTH_GntR"/>
</dbReference>
<organism evidence="5 6">
    <name type="scientific">Sphaerisporangium album</name>
    <dbReference type="NCBI Taxonomy" id="509200"/>
    <lineage>
        <taxon>Bacteria</taxon>
        <taxon>Bacillati</taxon>
        <taxon>Actinomycetota</taxon>
        <taxon>Actinomycetes</taxon>
        <taxon>Streptosporangiales</taxon>
        <taxon>Streptosporangiaceae</taxon>
        <taxon>Sphaerisporangium</taxon>
    </lineage>
</organism>